<dbReference type="InterPro" id="IPR001343">
    <property type="entry name" value="Hemolysn_Ca-bd"/>
</dbReference>
<comment type="cofactor">
    <cofactor evidence="1">
        <name>Ca(2+)</name>
        <dbReference type="ChEBI" id="CHEBI:29108"/>
    </cofactor>
</comment>
<dbReference type="PANTHER" id="PTHR46580:SF2">
    <property type="entry name" value="MAM DOMAIN-CONTAINING PROTEIN"/>
    <property type="match status" value="1"/>
</dbReference>
<dbReference type="GO" id="GO:0005615">
    <property type="term" value="C:extracellular space"/>
    <property type="evidence" value="ECO:0007669"/>
    <property type="project" value="InterPro"/>
</dbReference>
<dbReference type="GO" id="GO:0005509">
    <property type="term" value="F:calcium ion binding"/>
    <property type="evidence" value="ECO:0007669"/>
    <property type="project" value="InterPro"/>
</dbReference>
<dbReference type="InterPro" id="IPR011049">
    <property type="entry name" value="Serralysin-like_metalloprot_C"/>
</dbReference>
<feature type="domain" description="Peptidase metallopeptidase" evidence="8">
    <location>
        <begin position="120"/>
        <end position="292"/>
    </location>
</feature>
<evidence type="ECO:0000313" key="9">
    <source>
        <dbReference type="EMBL" id="AXF85214.1"/>
    </source>
</evidence>
<gene>
    <name evidence="9" type="primary">prtB</name>
    <name evidence="9" type="ORF">DTO96_100940</name>
</gene>
<dbReference type="SUPFAM" id="SSF51120">
    <property type="entry name" value="beta-Roll"/>
    <property type="match status" value="2"/>
</dbReference>
<dbReference type="CDD" id="cd04277">
    <property type="entry name" value="ZnMc_serralysin_like"/>
    <property type="match status" value="1"/>
</dbReference>
<comment type="similarity">
    <text evidence="3">Belongs to the peptidase M10B family.</text>
</comment>
<dbReference type="EC" id="3.4.24.40" evidence="9"/>
<name>A0A345DA26_9BURK</name>
<evidence type="ECO:0000256" key="5">
    <source>
        <dbReference type="ARBA" id="ARBA00022729"/>
    </source>
</evidence>
<evidence type="ECO:0000256" key="4">
    <source>
        <dbReference type="ARBA" id="ARBA00022525"/>
    </source>
</evidence>
<dbReference type="InterPro" id="IPR006026">
    <property type="entry name" value="Peptidase_Metallo"/>
</dbReference>
<dbReference type="GO" id="GO:0008270">
    <property type="term" value="F:zinc ion binding"/>
    <property type="evidence" value="ECO:0007669"/>
    <property type="project" value="InterPro"/>
</dbReference>
<dbReference type="RefSeq" id="WP_114562434.1">
    <property type="nucleotide sequence ID" value="NZ_CP031124.1"/>
</dbReference>
<dbReference type="InterPro" id="IPR024079">
    <property type="entry name" value="MetalloPept_cat_dom_sf"/>
</dbReference>
<dbReference type="Pfam" id="PF08548">
    <property type="entry name" value="Peptidase_M10_C"/>
    <property type="match status" value="1"/>
</dbReference>
<dbReference type="SMART" id="SM00235">
    <property type="entry name" value="ZnMc"/>
    <property type="match status" value="1"/>
</dbReference>
<evidence type="ECO:0000256" key="7">
    <source>
        <dbReference type="ARBA" id="ARBA00022837"/>
    </source>
</evidence>
<dbReference type="SUPFAM" id="SSF69318">
    <property type="entry name" value="Integrin alpha N-terminal domain"/>
    <property type="match status" value="1"/>
</dbReference>
<dbReference type="InterPro" id="IPR041910">
    <property type="entry name" value="Alpha_h_PorB/PorC"/>
</dbReference>
<dbReference type="PRINTS" id="PR00313">
    <property type="entry name" value="CABNDNGRPT"/>
</dbReference>
<sequence length="980" mass="104850">MTQKKKFRILQDKKELKKQNAHTSVIQVPVKSFSSQSITFNHAVSTNPTTIPTEITPYTPTGSIANAVTTAYAGGGNGLINSRAAVSSFALSDLTNTPIEAQDLINDSPAKWGSGLGQGINLTYSFYQTGTPVYYVLSNNQVVQTTTPQNTSIFSTMNSTQQAVAKNVMGVYAAVSNVTFSETSDNASGAGDIRWMNVSGSVVSTAASIGPSSSAYSGDIWMGGASDYEYNAYRNPYDASSNSSGNAWGRTTFIHELGHALGLQHPHDTAVSVSTQFDQLKYSVMSYKDYESAPLVHRAEYSPTTLMLNDIVAIQKMYGVNTAYKTDNNTYMWDGNSSIFETIYDAGGYDTINASNQTQGVKINLNAGQWSEIGKTFNRGDGTLVRDCLTIAYGCTIENAIGSNLNDTLIGNDVSNSLFGGRGDDALNGAAGNDTLDGGFGSNSLIGGTGNDTYILNSSLASGFQIQRWETKSGVFVDTQKWATGDFNGDGKADVVNIFNDSGSMSADIHISNGTGFKIQRAETKAGGFWDTQKWATGDFNGDGKADLVNVFNDNGLMSADVHLSNGTSFQAQRWETKAGGFWDAQKWVTGDFNGDGKADLVNVFNDNGLMSADVHLSNGTSFQAQRWETKAGSFWDTQKWLSADVNGDGKADLINIFNDNGSTSVDVHISTGTGFQIQRWETKAGGFWDAQQWSAADVDGDGKADLINAFSDDGLMSADVHISTGSGFQIQRWETKAGGFWDGQKWAAADLTGDGKADLINVFSDLGSTSIDVHIAGSYLSKSDSIIETQGEGTDTVIVDNNYTLGNNVENVTLTRNQANNITGNSLNNTLKGNASNNILAGLLGNDTLQGDLGNDTYLFQRGAGIDNITESDTTSNNTDLLWFDTSATSNQLWFQHTGNNLVVSVIGTNDNVTINNWYSGVANQIEQIKASDGKVLLNNEVEALVSVMSAFTIPAMGVTTLPTNYQTALNPVLAANWS</sequence>
<keyword evidence="5" id="KW-0732">Signal</keyword>
<dbReference type="InterPro" id="IPR013858">
    <property type="entry name" value="Peptidase_M10B_C"/>
</dbReference>
<evidence type="ECO:0000256" key="1">
    <source>
        <dbReference type="ARBA" id="ARBA00001913"/>
    </source>
</evidence>
<dbReference type="Pfam" id="PF13517">
    <property type="entry name" value="FG-GAP_3"/>
    <property type="match status" value="2"/>
</dbReference>
<evidence type="ECO:0000259" key="8">
    <source>
        <dbReference type="SMART" id="SM00235"/>
    </source>
</evidence>
<keyword evidence="7" id="KW-0106">Calcium</keyword>
<dbReference type="GO" id="GO:0006508">
    <property type="term" value="P:proteolysis"/>
    <property type="evidence" value="ECO:0007669"/>
    <property type="project" value="InterPro"/>
</dbReference>
<keyword evidence="10" id="KW-1185">Reference proteome</keyword>
<dbReference type="GO" id="GO:0008237">
    <property type="term" value="F:metallopeptidase activity"/>
    <property type="evidence" value="ECO:0007669"/>
    <property type="project" value="InterPro"/>
</dbReference>
<evidence type="ECO:0000313" key="10">
    <source>
        <dbReference type="Proteomes" id="UP000252182"/>
    </source>
</evidence>
<comment type="subcellular location">
    <subcellularLocation>
        <location evidence="2">Secreted</location>
    </subcellularLocation>
</comment>
<keyword evidence="6" id="KW-0677">Repeat</keyword>
<protein>
    <submittedName>
        <fullName evidence="9">Serralysin B</fullName>
        <ecNumber evidence="9">3.4.24.40</ecNumber>
    </submittedName>
</protein>
<reference evidence="10" key="1">
    <citation type="submission" date="2018-07" db="EMBL/GenBank/DDBJ databases">
        <authorList>
            <person name="Kim H."/>
        </authorList>
    </citation>
    <scope>NUCLEOTIDE SEQUENCE [LARGE SCALE GENOMIC DNA]</scope>
    <source>
        <strain evidence="10">F02</strain>
    </source>
</reference>
<evidence type="ECO:0000256" key="3">
    <source>
        <dbReference type="ARBA" id="ARBA00009490"/>
    </source>
</evidence>
<evidence type="ECO:0000256" key="6">
    <source>
        <dbReference type="ARBA" id="ARBA00022737"/>
    </source>
</evidence>
<evidence type="ECO:0000256" key="2">
    <source>
        <dbReference type="ARBA" id="ARBA00004613"/>
    </source>
</evidence>
<dbReference type="AlphaFoldDB" id="A0A345DA26"/>
<dbReference type="Gene3D" id="1.10.10.1280">
    <property type="entry name" value="Alpha-helical porin B/porin C"/>
    <property type="match status" value="4"/>
</dbReference>
<dbReference type="Gene3D" id="3.40.390.10">
    <property type="entry name" value="Collagenase (Catalytic Domain)"/>
    <property type="match status" value="1"/>
</dbReference>
<dbReference type="InterPro" id="IPR013517">
    <property type="entry name" value="FG-GAP"/>
</dbReference>
<organism evidence="9 10">
    <name type="scientific">Ephemeroptericola cinctiostellae</name>
    <dbReference type="NCBI Taxonomy" id="2268024"/>
    <lineage>
        <taxon>Bacteria</taxon>
        <taxon>Pseudomonadati</taxon>
        <taxon>Pseudomonadota</taxon>
        <taxon>Betaproteobacteria</taxon>
        <taxon>Burkholderiales</taxon>
        <taxon>Burkholderiaceae</taxon>
        <taxon>Ephemeroptericola</taxon>
    </lineage>
</organism>
<dbReference type="Pfam" id="PF00353">
    <property type="entry name" value="HemolysinCabind"/>
    <property type="match status" value="2"/>
</dbReference>
<dbReference type="InterPro" id="IPR034033">
    <property type="entry name" value="Serralysin-like"/>
</dbReference>
<keyword evidence="4" id="KW-0964">Secreted</keyword>
<proteinExistence type="inferred from homology"/>
<accession>A0A345DA26</accession>
<dbReference type="EMBL" id="CP031124">
    <property type="protein sequence ID" value="AXF85214.1"/>
    <property type="molecule type" value="Genomic_DNA"/>
</dbReference>
<keyword evidence="9" id="KW-0378">Hydrolase</keyword>
<dbReference type="KEGG" id="hyf:DTO96_100940"/>
<dbReference type="PANTHER" id="PTHR46580">
    <property type="entry name" value="SENSOR KINASE-RELATED"/>
    <property type="match status" value="1"/>
</dbReference>
<dbReference type="Gene3D" id="2.150.10.10">
    <property type="entry name" value="Serralysin-like metalloprotease, C-terminal"/>
    <property type="match status" value="2"/>
</dbReference>
<dbReference type="Proteomes" id="UP000252182">
    <property type="component" value="Chromosome"/>
</dbReference>
<dbReference type="SUPFAM" id="SSF55486">
    <property type="entry name" value="Metalloproteases ('zincins'), catalytic domain"/>
    <property type="match status" value="1"/>
</dbReference>
<dbReference type="InterPro" id="IPR010566">
    <property type="entry name" value="Haemolys_ca-bd"/>
</dbReference>
<dbReference type="Pfam" id="PF06594">
    <property type="entry name" value="HCBP_related"/>
    <property type="match status" value="1"/>
</dbReference>
<dbReference type="InterPro" id="IPR028994">
    <property type="entry name" value="Integrin_alpha_N"/>
</dbReference>